<reference evidence="2 3" key="1">
    <citation type="submission" date="2020-08" db="EMBL/GenBank/DDBJ databases">
        <title>Genomic Encyclopedia of Type Strains, Phase III (KMG-III): the genomes of soil and plant-associated and newly described type strains.</title>
        <authorList>
            <person name="Whitman W."/>
        </authorList>
    </citation>
    <scope>NUCLEOTIDE SEQUENCE [LARGE SCALE GENOMIC DNA]</scope>
    <source>
        <strain evidence="2 3">CECT 8305</strain>
    </source>
</reference>
<evidence type="ECO:0000259" key="1">
    <source>
        <dbReference type="PROSITE" id="PS50943"/>
    </source>
</evidence>
<dbReference type="InterPro" id="IPR043917">
    <property type="entry name" value="DUF5753"/>
</dbReference>
<dbReference type="InterPro" id="IPR010982">
    <property type="entry name" value="Lambda_DNA-bd_dom_sf"/>
</dbReference>
<evidence type="ECO:0000313" key="2">
    <source>
        <dbReference type="EMBL" id="MBB5935348.1"/>
    </source>
</evidence>
<organism evidence="2 3">
    <name type="scientific">Streptomyces zagrosensis</name>
    <dbReference type="NCBI Taxonomy" id="1042984"/>
    <lineage>
        <taxon>Bacteria</taxon>
        <taxon>Bacillati</taxon>
        <taxon>Actinomycetota</taxon>
        <taxon>Actinomycetes</taxon>
        <taxon>Kitasatosporales</taxon>
        <taxon>Streptomycetaceae</taxon>
        <taxon>Streptomyces</taxon>
    </lineage>
</organism>
<sequence>MPSSDSDSGPRRAGPAPAALRRVIAARMRRLREAADLSLDEVAQVLRMTTMTVRRIEGAVSKPKLPVIKTLLQHYQAAIAQRPILEQLTDAAIADLLEMVDRATEANWWDTHPVASGWVADLLALESAAEQIREYATLVPVLLRTADYAAALAAGPLRGAPRLLDDLTPDRLAVLARTKGRLWMVIAEAGLRWTVGSPAVMRAQLDHLIELSTRPGVTIQLARSTQDPPPAALAGDHTYYRLRPDVLPDALVFPRGDRGELVDDPRTVTYYTELWDRTVGMAASKTETRALLKASRDDWNRE</sequence>
<proteinExistence type="predicted"/>
<dbReference type="SMART" id="SM00530">
    <property type="entry name" value="HTH_XRE"/>
    <property type="match status" value="1"/>
</dbReference>
<dbReference type="Proteomes" id="UP000588098">
    <property type="component" value="Unassembled WGS sequence"/>
</dbReference>
<dbReference type="AlphaFoldDB" id="A0A7W9Q839"/>
<comment type="caution">
    <text evidence="2">The sequence shown here is derived from an EMBL/GenBank/DDBJ whole genome shotgun (WGS) entry which is preliminary data.</text>
</comment>
<protein>
    <submittedName>
        <fullName evidence="2">Transcriptional regulator with XRE-family HTH domain</fullName>
    </submittedName>
</protein>
<dbReference type="InterPro" id="IPR001387">
    <property type="entry name" value="Cro/C1-type_HTH"/>
</dbReference>
<feature type="domain" description="HTH cro/C1-type" evidence="1">
    <location>
        <begin position="28"/>
        <end position="82"/>
    </location>
</feature>
<keyword evidence="3" id="KW-1185">Reference proteome</keyword>
<dbReference type="PROSITE" id="PS50943">
    <property type="entry name" value="HTH_CROC1"/>
    <property type="match status" value="1"/>
</dbReference>
<dbReference type="SUPFAM" id="SSF47413">
    <property type="entry name" value="lambda repressor-like DNA-binding domains"/>
    <property type="match status" value="1"/>
</dbReference>
<dbReference type="CDD" id="cd00093">
    <property type="entry name" value="HTH_XRE"/>
    <property type="match status" value="1"/>
</dbReference>
<dbReference type="Pfam" id="PF13560">
    <property type="entry name" value="HTH_31"/>
    <property type="match status" value="1"/>
</dbReference>
<accession>A0A7W9Q839</accession>
<dbReference type="GO" id="GO:0003677">
    <property type="term" value="F:DNA binding"/>
    <property type="evidence" value="ECO:0007669"/>
    <property type="project" value="InterPro"/>
</dbReference>
<dbReference type="EMBL" id="JACHJL010000005">
    <property type="protein sequence ID" value="MBB5935348.1"/>
    <property type="molecule type" value="Genomic_DNA"/>
</dbReference>
<dbReference type="Gene3D" id="1.10.260.40">
    <property type="entry name" value="lambda repressor-like DNA-binding domains"/>
    <property type="match status" value="1"/>
</dbReference>
<dbReference type="Pfam" id="PF19054">
    <property type="entry name" value="DUF5753"/>
    <property type="match status" value="1"/>
</dbReference>
<dbReference type="RefSeq" id="WP_184571760.1">
    <property type="nucleotide sequence ID" value="NZ_JACHJL010000005.1"/>
</dbReference>
<name>A0A7W9Q839_9ACTN</name>
<evidence type="ECO:0000313" key="3">
    <source>
        <dbReference type="Proteomes" id="UP000588098"/>
    </source>
</evidence>
<gene>
    <name evidence="2" type="ORF">FHS42_002410</name>
</gene>